<dbReference type="Pfam" id="PF00005">
    <property type="entry name" value="ABC_tran"/>
    <property type="match status" value="1"/>
</dbReference>
<evidence type="ECO:0000256" key="9">
    <source>
        <dbReference type="SAM" id="Phobius"/>
    </source>
</evidence>
<organism evidence="11 12">
    <name type="scientific">Candidatus Thermoflexus japonica</name>
    <dbReference type="NCBI Taxonomy" id="2035417"/>
    <lineage>
        <taxon>Bacteria</taxon>
        <taxon>Bacillati</taxon>
        <taxon>Chloroflexota</taxon>
        <taxon>Thermoflexia</taxon>
        <taxon>Thermoflexales</taxon>
        <taxon>Thermoflexaceae</taxon>
        <taxon>Thermoflexus</taxon>
    </lineage>
</organism>
<evidence type="ECO:0000259" key="10">
    <source>
        <dbReference type="PROSITE" id="PS50893"/>
    </source>
</evidence>
<dbReference type="Pfam" id="PF02653">
    <property type="entry name" value="BPD_transp_2"/>
    <property type="match status" value="1"/>
</dbReference>
<keyword evidence="11" id="KW-0378">Hydrolase</keyword>
<comment type="subcellular location">
    <subcellularLocation>
        <location evidence="1">Cell membrane</location>
        <topology evidence="1">Multi-pass membrane protein</topology>
    </subcellularLocation>
</comment>
<dbReference type="PANTHER" id="PTHR45772:SF9">
    <property type="entry name" value="CONSERVED COMPONENT OF ABC TRANSPORTER FOR NATURAL AMINO ACIDS"/>
    <property type="match status" value="1"/>
</dbReference>
<feature type="transmembrane region" description="Helical" evidence="9">
    <location>
        <begin position="65"/>
        <end position="85"/>
    </location>
</feature>
<dbReference type="AlphaFoldDB" id="A0A2H5Y538"/>
<feature type="transmembrane region" description="Helical" evidence="9">
    <location>
        <begin position="12"/>
        <end position="31"/>
    </location>
</feature>
<evidence type="ECO:0000313" key="12">
    <source>
        <dbReference type="Proteomes" id="UP000236642"/>
    </source>
</evidence>
<keyword evidence="5" id="KW-0547">Nucleotide-binding</keyword>
<sequence>MRKGLGTLGREIARHPISRWGAGGGLLIALALFLPDYYLYILALAGIWAIAAIGLNVLTGIAGQISIGHAGFMAIGAYAVALLSLRLGAPFWLALPAAGLLNGLIGLAMGLPALRLSGPYLAIATLGFGVAVVEILRRWEPVTGGFMGLKVPPPALGPWVLKSDAAGYGLVMISLALLTALALRLVRSAFGRAWIALRDSEAAAQAFGISLPRYRTLAFAISAFYAGVAGGLLAYRVGRVDPDALTLSHSIFLVTALIVGGLASVPGSILGAFLLTMIFYALGGLGGAIGLRTEVGDFRNILYGVLLILTAMFLPGGLWRLSWALPRRPRLLPATTPPGEGSPAVPGAFSLPSTLSFHPLRGGGRLEIAELSKRFGGVQALWRVSFTVEPGEIVGLIGPNGAGKTTALNLISRFYDPDAGRIRFEGHDLLRYRPHEIIRLGIARTFQNVEIFPGLTVLENLMVGQHLRVRTGLVAAAIGWPAARAEERRLRERAEEVLEWIGLMALAHRPAGSLSFGQRKRLELGRALIAEPRLLLLDEPAAGLHPLEREALKTLLRRIREELGCFILLIEHDMDLVMGLCDRVVVLNFGRVIAQGTPKEIAEDPAVREAYLGEHPAGDFNARAAVNAERGRG</sequence>
<dbReference type="InterPro" id="IPR027417">
    <property type="entry name" value="P-loop_NTPase"/>
</dbReference>
<evidence type="ECO:0000256" key="2">
    <source>
        <dbReference type="ARBA" id="ARBA00022448"/>
    </source>
</evidence>
<dbReference type="EMBL" id="BEHY01000012">
    <property type="protein sequence ID" value="GBD08569.1"/>
    <property type="molecule type" value="Genomic_DNA"/>
</dbReference>
<feature type="transmembrane region" description="Helical" evidence="9">
    <location>
        <begin position="120"/>
        <end position="139"/>
    </location>
</feature>
<feature type="transmembrane region" description="Helical" evidence="9">
    <location>
        <begin position="165"/>
        <end position="186"/>
    </location>
</feature>
<dbReference type="SUPFAM" id="SSF52540">
    <property type="entry name" value="P-loop containing nucleoside triphosphate hydrolases"/>
    <property type="match status" value="1"/>
</dbReference>
<accession>A0A2H5Y538</accession>
<keyword evidence="8 9" id="KW-0472">Membrane</keyword>
<dbReference type="PROSITE" id="PS00211">
    <property type="entry name" value="ABC_TRANSPORTER_1"/>
    <property type="match status" value="1"/>
</dbReference>
<feature type="transmembrane region" description="Helical" evidence="9">
    <location>
        <begin position="91"/>
        <end position="113"/>
    </location>
</feature>
<evidence type="ECO:0000313" key="11">
    <source>
        <dbReference type="EMBL" id="GBD08569.1"/>
    </source>
</evidence>
<reference evidence="12" key="1">
    <citation type="submission" date="2017-09" db="EMBL/GenBank/DDBJ databases">
        <title>Metaegenomics of thermophilic ammonia-oxidizing enrichment culture.</title>
        <authorList>
            <person name="Kato S."/>
            <person name="Suzuki K."/>
        </authorList>
    </citation>
    <scope>NUCLEOTIDE SEQUENCE [LARGE SCALE GENOMIC DNA]</scope>
</reference>
<keyword evidence="6 11" id="KW-0067">ATP-binding</keyword>
<dbReference type="InterPro" id="IPR003593">
    <property type="entry name" value="AAA+_ATPase"/>
</dbReference>
<dbReference type="GO" id="GO:0005886">
    <property type="term" value="C:plasma membrane"/>
    <property type="evidence" value="ECO:0007669"/>
    <property type="project" value="UniProtKB-SubCell"/>
</dbReference>
<evidence type="ECO:0000256" key="8">
    <source>
        <dbReference type="ARBA" id="ARBA00023136"/>
    </source>
</evidence>
<dbReference type="PANTHER" id="PTHR45772">
    <property type="entry name" value="CONSERVED COMPONENT OF ABC TRANSPORTER FOR NATURAL AMINO ACIDS-RELATED"/>
    <property type="match status" value="1"/>
</dbReference>
<dbReference type="Pfam" id="PF12399">
    <property type="entry name" value="BCA_ABC_TP_C"/>
    <property type="match status" value="1"/>
</dbReference>
<evidence type="ECO:0000256" key="4">
    <source>
        <dbReference type="ARBA" id="ARBA00022692"/>
    </source>
</evidence>
<feature type="transmembrane region" description="Helical" evidence="9">
    <location>
        <begin position="270"/>
        <end position="289"/>
    </location>
</feature>
<dbReference type="InterPro" id="IPR003439">
    <property type="entry name" value="ABC_transporter-like_ATP-bd"/>
</dbReference>
<evidence type="ECO:0000256" key="3">
    <source>
        <dbReference type="ARBA" id="ARBA00022475"/>
    </source>
</evidence>
<dbReference type="GO" id="GO:0005524">
    <property type="term" value="F:ATP binding"/>
    <property type="evidence" value="ECO:0007669"/>
    <property type="project" value="UniProtKB-KW"/>
</dbReference>
<dbReference type="InterPro" id="IPR017871">
    <property type="entry name" value="ABC_transporter-like_CS"/>
</dbReference>
<evidence type="ECO:0000256" key="7">
    <source>
        <dbReference type="ARBA" id="ARBA00022989"/>
    </source>
</evidence>
<feature type="domain" description="ABC transporter" evidence="10">
    <location>
        <begin position="366"/>
        <end position="614"/>
    </location>
</feature>
<protein>
    <submittedName>
        <fullName evidence="11">Sulfate/thiosulfate import ATP-binding protein CysA</fullName>
        <ecNumber evidence="11">3.6.3.25</ecNumber>
    </submittedName>
</protein>
<dbReference type="FunFam" id="3.40.50.300:FF:000421">
    <property type="entry name" value="Branched-chain amino acid ABC transporter ATP-binding protein"/>
    <property type="match status" value="1"/>
</dbReference>
<dbReference type="GO" id="GO:0015658">
    <property type="term" value="F:branched-chain amino acid transmembrane transporter activity"/>
    <property type="evidence" value="ECO:0007669"/>
    <property type="project" value="InterPro"/>
</dbReference>
<feature type="transmembrane region" description="Helical" evidence="9">
    <location>
        <begin position="37"/>
        <end position="58"/>
    </location>
</feature>
<dbReference type="EC" id="3.6.3.25" evidence="11"/>
<dbReference type="Gene3D" id="3.40.50.300">
    <property type="entry name" value="P-loop containing nucleotide triphosphate hydrolases"/>
    <property type="match status" value="1"/>
</dbReference>
<feature type="transmembrane region" description="Helical" evidence="9">
    <location>
        <begin position="217"/>
        <end position="238"/>
    </location>
</feature>
<dbReference type="SMART" id="SM00382">
    <property type="entry name" value="AAA"/>
    <property type="match status" value="1"/>
</dbReference>
<evidence type="ECO:0000256" key="5">
    <source>
        <dbReference type="ARBA" id="ARBA00022741"/>
    </source>
</evidence>
<dbReference type="Proteomes" id="UP000236642">
    <property type="component" value="Unassembled WGS sequence"/>
</dbReference>
<dbReference type="InterPro" id="IPR051120">
    <property type="entry name" value="ABC_AA/LPS_Transport"/>
</dbReference>
<dbReference type="InterPro" id="IPR043428">
    <property type="entry name" value="LivM-like"/>
</dbReference>
<name>A0A2H5Y538_9CHLR</name>
<keyword evidence="3" id="KW-1003">Cell membrane</keyword>
<dbReference type="PROSITE" id="PS50893">
    <property type="entry name" value="ABC_TRANSPORTER_2"/>
    <property type="match status" value="1"/>
</dbReference>
<proteinExistence type="predicted"/>
<dbReference type="InterPro" id="IPR001851">
    <property type="entry name" value="ABC_transp_permease"/>
</dbReference>
<dbReference type="GO" id="GO:0016887">
    <property type="term" value="F:ATP hydrolysis activity"/>
    <property type="evidence" value="ECO:0007669"/>
    <property type="project" value="InterPro"/>
</dbReference>
<feature type="transmembrane region" description="Helical" evidence="9">
    <location>
        <begin position="244"/>
        <end position="263"/>
    </location>
</feature>
<comment type="caution">
    <text evidence="11">The sequence shown here is derived from an EMBL/GenBank/DDBJ whole genome shotgun (WGS) entry which is preliminary data.</text>
</comment>
<feature type="transmembrane region" description="Helical" evidence="9">
    <location>
        <begin position="301"/>
        <end position="321"/>
    </location>
</feature>
<keyword evidence="4 9" id="KW-0812">Transmembrane</keyword>
<dbReference type="InterPro" id="IPR032823">
    <property type="entry name" value="BCA_ABC_TP_C"/>
</dbReference>
<evidence type="ECO:0000256" key="1">
    <source>
        <dbReference type="ARBA" id="ARBA00004651"/>
    </source>
</evidence>
<dbReference type="CDD" id="cd03219">
    <property type="entry name" value="ABC_Mj1267_LivG_branched"/>
    <property type="match status" value="1"/>
</dbReference>
<evidence type="ECO:0000256" key="6">
    <source>
        <dbReference type="ARBA" id="ARBA00022840"/>
    </source>
</evidence>
<gene>
    <name evidence="11" type="primary">cysA_4</name>
    <name evidence="11" type="ORF">HRbin22_00809</name>
</gene>
<keyword evidence="2" id="KW-0813">Transport</keyword>
<dbReference type="CDD" id="cd06581">
    <property type="entry name" value="TM_PBP1_LivM_like"/>
    <property type="match status" value="1"/>
</dbReference>
<keyword evidence="7 9" id="KW-1133">Transmembrane helix</keyword>